<feature type="transmembrane region" description="Helical" evidence="5">
    <location>
        <begin position="336"/>
        <end position="360"/>
    </location>
</feature>
<dbReference type="InterPro" id="IPR051043">
    <property type="entry name" value="Sulfatase_Mod_Factor_Kinase"/>
</dbReference>
<comment type="caution">
    <text evidence="7">The sequence shown here is derived from an EMBL/GenBank/DDBJ whole genome shotgun (WGS) entry which is preliminary data.</text>
</comment>
<reference evidence="7 8" key="1">
    <citation type="journal article" date="2015" name="Antonie Van Leeuwenhoek">
        <title>Thioclava indica sp. nov., isolated from surface seawater of the Indian Ocean.</title>
        <authorList>
            <person name="Liu Y."/>
            <person name="Lai Q."/>
            <person name="Du J."/>
            <person name="Xu H."/>
            <person name="Jiang L."/>
            <person name="Shao Z."/>
        </authorList>
    </citation>
    <scope>NUCLEOTIDE SEQUENCE [LARGE SCALE GENOMIC DNA]</scope>
    <source>
        <strain evidence="7 8">DT23-4</strain>
    </source>
</reference>
<dbReference type="GO" id="GO:0016020">
    <property type="term" value="C:membrane"/>
    <property type="evidence" value="ECO:0007669"/>
    <property type="project" value="UniProtKB-SubCell"/>
</dbReference>
<keyword evidence="3 5" id="KW-1133">Transmembrane helix</keyword>
<dbReference type="SUPFAM" id="SSF81340">
    <property type="entry name" value="Clc chloride channel"/>
    <property type="match status" value="1"/>
</dbReference>
<feature type="transmembrane region" description="Helical" evidence="5">
    <location>
        <begin position="68"/>
        <end position="87"/>
    </location>
</feature>
<feature type="transmembrane region" description="Helical" evidence="5">
    <location>
        <begin position="367"/>
        <end position="384"/>
    </location>
</feature>
<evidence type="ECO:0000259" key="6">
    <source>
        <dbReference type="Pfam" id="PF03781"/>
    </source>
</evidence>
<evidence type="ECO:0000256" key="1">
    <source>
        <dbReference type="ARBA" id="ARBA00004141"/>
    </source>
</evidence>
<dbReference type="PANTHER" id="PTHR23150:SF19">
    <property type="entry name" value="FORMYLGLYCINE-GENERATING ENZYME"/>
    <property type="match status" value="1"/>
</dbReference>
<dbReference type="InterPro" id="IPR042095">
    <property type="entry name" value="SUMF_sf"/>
</dbReference>
<evidence type="ECO:0000256" key="3">
    <source>
        <dbReference type="ARBA" id="ARBA00022989"/>
    </source>
</evidence>
<feature type="transmembrane region" description="Helical" evidence="5">
    <location>
        <begin position="162"/>
        <end position="185"/>
    </location>
</feature>
<dbReference type="eggNOG" id="COG0038">
    <property type="taxonomic scope" value="Bacteria"/>
</dbReference>
<dbReference type="OrthoDB" id="9814803at2"/>
<dbReference type="PANTHER" id="PTHR23150">
    <property type="entry name" value="SULFATASE MODIFYING FACTOR 1, 2"/>
    <property type="match status" value="1"/>
</dbReference>
<dbReference type="Pfam" id="PF03781">
    <property type="entry name" value="FGE-sulfatase"/>
    <property type="match status" value="1"/>
</dbReference>
<gene>
    <name evidence="7" type="ORF">DT23_12285</name>
</gene>
<evidence type="ECO:0000256" key="5">
    <source>
        <dbReference type="SAM" id="Phobius"/>
    </source>
</evidence>
<sequence>MSIPARISWLRRRVFARGGEIGFLLLAILVGALAGVVVSVISFLSHLLHSQFYGVDLKAGLSGSDLQAHWKMIAVPVAGGLLTSLILHLRRRRGSIVDPVEANALYGGRMSMTDSIGVTLQNLASNGFGLSAGLEAAYTQVASGLASKLALKLKLRREDVRVLVGCGSAGAIGAAITGTLISQALSGHAFAIEIDAVGAISAFDFLPALGLGVTCAALGILVMMTVVWTERLASKSRIPIWLRPATGGILVGGLAIITPEILSSGHGAMHLNLENAAPWSALLMLFVLKALGSAITIGSGFRGGLFFASLLLGALVGKIAAVPLEWLMPGMLSPTAMAVIGMSAFGTAVVGGPLSMTFLALELTGEFPITALTLAATITSSMVVRQTFGYSFSTWRFHLRGKSIRSAHDIGWIRNLTVGRLMRADVRAAPDPSDALSDFFLHQGNVLLPEMNARQAARLFETNHADVAAPPAAGEQAYMARVMAVTPASPDVTAELRDRLKPVPGGIFEMGARKSTFVSDFDSPRRKVKLRPFLMSPVSVTNADYARFVAATGYQTVAEQEGWSFVFHLMLDTPEAWPVTPPGLPWWRKVDGACWSAPEGIGTDTAGREDHPVTHIAWYDALAYCRWSGLRLPTEAEWERAARGGLAKQKFPWGNEMMPGGAYAMNTFQGDFPTRNSAEDGRAGTAPVNAFRPNGYGMFNMTGNVWEWVGDRFGPRPPTGRLPEFDPRGPDTGTARVQRGGSFLCHVSYCDRYHVHSRTRNDPDSSTANCGFRVACDSAGGGACSPGGIIKLLSYAEKLAICVSSRGEFTRVFVPLTTCIRSVLAEGCCVHLMAAGAGQVRGFLMDSQEPLSLAREFEPALYLLPFSRRPV</sequence>
<keyword evidence="4 5" id="KW-0472">Membrane</keyword>
<dbReference type="Pfam" id="PF00654">
    <property type="entry name" value="Voltage_CLC"/>
    <property type="match status" value="1"/>
</dbReference>
<evidence type="ECO:0000256" key="4">
    <source>
        <dbReference type="ARBA" id="ARBA00023136"/>
    </source>
</evidence>
<feature type="domain" description="Sulfatase-modifying factor enzyme-like" evidence="6">
    <location>
        <begin position="503"/>
        <end position="775"/>
    </location>
</feature>
<feature type="transmembrane region" description="Helical" evidence="5">
    <location>
        <begin position="240"/>
        <end position="257"/>
    </location>
</feature>
<feature type="transmembrane region" description="Helical" evidence="5">
    <location>
        <begin position="205"/>
        <end position="228"/>
    </location>
</feature>
<evidence type="ECO:0000256" key="2">
    <source>
        <dbReference type="ARBA" id="ARBA00022692"/>
    </source>
</evidence>
<organism evidence="7 8">
    <name type="scientific">Thioclava indica</name>
    <dbReference type="NCBI Taxonomy" id="1353528"/>
    <lineage>
        <taxon>Bacteria</taxon>
        <taxon>Pseudomonadati</taxon>
        <taxon>Pseudomonadota</taxon>
        <taxon>Alphaproteobacteria</taxon>
        <taxon>Rhodobacterales</taxon>
        <taxon>Paracoccaceae</taxon>
        <taxon>Thioclava</taxon>
    </lineage>
</organism>
<name>A0A074JSU7_9RHOB</name>
<comment type="subcellular location">
    <subcellularLocation>
        <location evidence="1">Membrane</location>
        <topology evidence="1">Multi-pass membrane protein</topology>
    </subcellularLocation>
</comment>
<dbReference type="AlphaFoldDB" id="A0A074JSU7"/>
<dbReference type="STRING" id="1353528.DT23_12285"/>
<dbReference type="InterPro" id="IPR014743">
    <property type="entry name" value="Cl-channel_core"/>
</dbReference>
<protein>
    <recommendedName>
        <fullName evidence="6">Sulfatase-modifying factor enzyme-like domain-containing protein</fullName>
    </recommendedName>
</protein>
<evidence type="ECO:0000313" key="7">
    <source>
        <dbReference type="EMBL" id="KEO60736.1"/>
    </source>
</evidence>
<dbReference type="EMBL" id="AUNB01000015">
    <property type="protein sequence ID" value="KEO60736.1"/>
    <property type="molecule type" value="Genomic_DNA"/>
</dbReference>
<dbReference type="InterPro" id="IPR001807">
    <property type="entry name" value="ClC"/>
</dbReference>
<dbReference type="GO" id="GO:0015108">
    <property type="term" value="F:chloride transmembrane transporter activity"/>
    <property type="evidence" value="ECO:0007669"/>
    <property type="project" value="InterPro"/>
</dbReference>
<accession>A0A074JSU7</accession>
<proteinExistence type="predicted"/>
<keyword evidence="2 5" id="KW-0812">Transmembrane</keyword>
<keyword evidence="8" id="KW-1185">Reference proteome</keyword>
<dbReference type="RefSeq" id="WP_063139680.1">
    <property type="nucleotide sequence ID" value="NZ_AUNB01000015.1"/>
</dbReference>
<dbReference type="SUPFAM" id="SSF56436">
    <property type="entry name" value="C-type lectin-like"/>
    <property type="match status" value="1"/>
</dbReference>
<dbReference type="InterPro" id="IPR005532">
    <property type="entry name" value="SUMF_dom"/>
</dbReference>
<evidence type="ECO:0000313" key="8">
    <source>
        <dbReference type="Proteomes" id="UP000027471"/>
    </source>
</evidence>
<dbReference type="InterPro" id="IPR016187">
    <property type="entry name" value="CTDL_fold"/>
</dbReference>
<dbReference type="Proteomes" id="UP000027471">
    <property type="component" value="Unassembled WGS sequence"/>
</dbReference>
<feature type="transmembrane region" description="Helical" evidence="5">
    <location>
        <begin position="304"/>
        <end position="324"/>
    </location>
</feature>
<feature type="transmembrane region" description="Helical" evidence="5">
    <location>
        <begin position="21"/>
        <end position="48"/>
    </location>
</feature>
<dbReference type="GO" id="GO:0120147">
    <property type="term" value="F:formylglycine-generating oxidase activity"/>
    <property type="evidence" value="ECO:0007669"/>
    <property type="project" value="TreeGrafter"/>
</dbReference>
<feature type="transmembrane region" description="Helical" evidence="5">
    <location>
        <begin position="277"/>
        <end position="297"/>
    </location>
</feature>
<dbReference type="Gene3D" id="1.10.3080.10">
    <property type="entry name" value="Clc chloride channel"/>
    <property type="match status" value="2"/>
</dbReference>
<dbReference type="eggNOG" id="COG1262">
    <property type="taxonomic scope" value="Bacteria"/>
</dbReference>
<dbReference type="Gene3D" id="3.90.1580.10">
    <property type="entry name" value="paralog of FGE (formylglycine-generating enzyme)"/>
    <property type="match status" value="1"/>
</dbReference>
<dbReference type="CDD" id="cd00400">
    <property type="entry name" value="Voltage_gated_ClC"/>
    <property type="match status" value="1"/>
</dbReference>